<keyword evidence="5" id="KW-1185">Reference proteome</keyword>
<reference evidence="6 7" key="3">
    <citation type="submission" date="2018-03" db="EMBL/GenBank/DDBJ databases">
        <title>Whole genome sequencing of Histamine producing bacteria.</title>
        <authorList>
            <person name="Butler K."/>
        </authorList>
    </citation>
    <scope>NUCLEOTIDE SEQUENCE [LARGE SCALE GENOMIC DNA]</scope>
    <source>
        <strain evidence="3 6">BS2</strain>
        <strain evidence="2 7">DSM 23343</strain>
    </source>
</reference>
<dbReference type="Pfam" id="PF06796">
    <property type="entry name" value="NapE"/>
    <property type="match status" value="1"/>
</dbReference>
<reference evidence="5" key="2">
    <citation type="submission" date="2017-06" db="EMBL/GenBank/DDBJ databases">
        <authorList>
            <person name="Rodrigo-Torres L."/>
            <person name="Arahal R. D."/>
            <person name="Lucena T."/>
        </authorList>
    </citation>
    <scope>NUCLEOTIDE SEQUENCE [LARGE SCALE GENOMIC DNA]</scope>
    <source>
        <strain evidence="5">type strain: CECT 9192</strain>
    </source>
</reference>
<keyword evidence="1" id="KW-0472">Membrane</keyword>
<evidence type="ECO:0000256" key="1">
    <source>
        <dbReference type="SAM" id="Phobius"/>
    </source>
</evidence>
<evidence type="ECO:0000313" key="7">
    <source>
        <dbReference type="Proteomes" id="UP000241858"/>
    </source>
</evidence>
<evidence type="ECO:0000313" key="5">
    <source>
        <dbReference type="Proteomes" id="UP000196485"/>
    </source>
</evidence>
<evidence type="ECO:0000313" key="2">
    <source>
        <dbReference type="EMBL" id="PSU02450.1"/>
    </source>
</evidence>
<name>A0A1A6TPE1_9GAMM</name>
<gene>
    <name evidence="2" type="primary">torE</name>
    <name evidence="2" type="ORF">C0W81_14615</name>
    <name evidence="3" type="ORF">CTM88_14905</name>
    <name evidence="4" type="ORF">PAQU9191_01913</name>
</gene>
<dbReference type="GeneID" id="29944957"/>
<proteinExistence type="predicted"/>
<dbReference type="Proteomes" id="UP000240254">
    <property type="component" value="Unassembled WGS sequence"/>
</dbReference>
<evidence type="ECO:0000313" key="6">
    <source>
        <dbReference type="Proteomes" id="UP000240254"/>
    </source>
</evidence>
<dbReference type="EMBL" id="PYLY01000032">
    <property type="protein sequence ID" value="PSU02450.1"/>
    <property type="molecule type" value="Genomic_DNA"/>
</dbReference>
<dbReference type="Proteomes" id="UP000241858">
    <property type="component" value="Unassembled WGS sequence"/>
</dbReference>
<evidence type="ECO:0000313" key="3">
    <source>
        <dbReference type="EMBL" id="PSU27107.1"/>
    </source>
</evidence>
<organism evidence="2 7">
    <name type="scientific">Photobacterium aquimaris</name>
    <dbReference type="NCBI Taxonomy" id="512643"/>
    <lineage>
        <taxon>Bacteria</taxon>
        <taxon>Pseudomonadati</taxon>
        <taxon>Pseudomonadota</taxon>
        <taxon>Gammaproteobacteria</taxon>
        <taxon>Vibrionales</taxon>
        <taxon>Vibrionaceae</taxon>
        <taxon>Photobacterium</taxon>
    </lineage>
</organism>
<feature type="transmembrane region" description="Helical" evidence="1">
    <location>
        <begin position="20"/>
        <end position="46"/>
    </location>
</feature>
<keyword evidence="1" id="KW-1133">Transmembrane helix</keyword>
<dbReference type="NCBIfam" id="TIGR02972">
    <property type="entry name" value="TMAO_torE"/>
    <property type="match status" value="1"/>
</dbReference>
<protein>
    <submittedName>
        <fullName evidence="4">Periplasmic nitrate reductase protein NapE</fullName>
    </submittedName>
    <submittedName>
        <fullName evidence="2">Trimethylamine N-oxide reductase system protein TorE</fullName>
    </submittedName>
</protein>
<evidence type="ECO:0000313" key="4">
    <source>
        <dbReference type="EMBL" id="SMY16677.1"/>
    </source>
</evidence>
<reference evidence="4" key="1">
    <citation type="submission" date="2017-06" db="EMBL/GenBank/DDBJ databases">
        <authorList>
            <person name="Kim H.J."/>
            <person name="Triplett B.A."/>
        </authorList>
    </citation>
    <scope>NUCLEOTIDE SEQUENCE [LARGE SCALE GENOMIC DNA]</scope>
    <source>
        <strain evidence="4">Type strain: CECT 9192</strain>
    </source>
</reference>
<dbReference type="EMBL" id="PYMK01000017">
    <property type="protein sequence ID" value="PSU27107.1"/>
    <property type="molecule type" value="Genomic_DNA"/>
</dbReference>
<dbReference type="AlphaFoldDB" id="A0A1A6TPE1"/>
<dbReference type="InterPro" id="IPR014316">
    <property type="entry name" value="TMAO_TorE"/>
</dbReference>
<dbReference type="EMBL" id="FYAH01000003">
    <property type="protein sequence ID" value="SMY16677.1"/>
    <property type="molecule type" value="Genomic_DNA"/>
</dbReference>
<dbReference type="InterPro" id="IPR010649">
    <property type="entry name" value="NapE_TorE"/>
</dbReference>
<keyword evidence="1" id="KW-0812">Transmembrane</keyword>
<dbReference type="RefSeq" id="WP_036794120.1">
    <property type="nucleotide sequence ID" value="NZ_FYAH01000003.1"/>
</dbReference>
<sequence>MSSITDPTAKKTRSREWKMFLFITIFLFPILSVIFVGGYGFTVWMLQLFVFGPPGHGG</sequence>
<accession>A0A1A6TPE1</accession>
<dbReference type="Proteomes" id="UP000196485">
    <property type="component" value="Unassembled WGS sequence"/>
</dbReference>